<dbReference type="EMBL" id="MK409385">
    <property type="protein sequence ID" value="QEE79897.1"/>
    <property type="molecule type" value="Genomic_DNA"/>
</dbReference>
<protein>
    <submittedName>
        <fullName evidence="1">Maco-A 10</fullName>
    </submittedName>
</protein>
<evidence type="ECO:0000313" key="1">
    <source>
        <dbReference type="EMBL" id="QEE79897.1"/>
    </source>
</evidence>
<proteinExistence type="predicted"/>
<organism evidence="1">
    <name type="scientific">Mamestra configurata nucleopolyhedrovirus</name>
    <name type="common">MacoNPV</name>
    <dbReference type="NCBI Taxonomy" id="207830"/>
    <lineage>
        <taxon>Viruses</taxon>
        <taxon>Viruses incertae sedis</taxon>
        <taxon>Naldaviricetes</taxon>
        <taxon>Lefavirales</taxon>
        <taxon>Baculoviridae</taxon>
        <taxon>Alphabaculovirus</taxon>
        <taxon>Alphabaculovirus maconfiguratae</taxon>
    </lineage>
</organism>
<name>A0A5B9G727_NPVMC</name>
<sequence length="319" mass="35792">MAASNIPTLLRLCAECIASSPTKYNSLVLNNYQLPTLPINCVMHSGRFEAISFNDLINYRNEECLRVQPTRADVIGACNLDLTLSDNAVYVCTIGNLAGDMMRLDMHSGHYYLRPFSNGYLFAPSDCTVNVNDLAHSFSASNLHRGLSAEMGFKKDSAMMNSWRATLFDDHIGRNLDNNFFSCYYPMYDVCCAYNGLAHSVALLNYIPLLFYLNRPVCSDDLPYLKLTCQTPVSDVNNVCMCFYVYHSVYGRLGVAVLQTMFCGAFAQVNVLWSNSYTAVGNFKVCDTSLYGSNVPYVCKFNPCMCDYSYSDFVNKIKQ</sequence>
<reference evidence="1" key="1">
    <citation type="submission" date="2019-01" db="EMBL/GenBank/DDBJ databases">
        <title>Genomics of alphabaculovirus isolates infecting Mamestra species from North America and Eurasia.</title>
        <authorList>
            <person name="Erlandson M.A."/>
            <person name="Baldwin D."/>
            <person name="Theilmann D.A."/>
        </authorList>
    </citation>
    <scope>NUCLEOTIDE SEQUENCE</scope>
    <source>
        <strain evidence="1">AB260</strain>
    </source>
</reference>
<organismHost>
    <name type="scientific">Mamestra configurata</name>
    <name type="common">bertha armyworm</name>
    <dbReference type="NCBI Taxonomy" id="174822"/>
</organismHost>
<accession>A0A5B9G727</accession>